<dbReference type="SMART" id="SM00034">
    <property type="entry name" value="CLECT"/>
    <property type="match status" value="1"/>
</dbReference>
<organism evidence="3 4">
    <name type="scientific">Mytilus edulis</name>
    <name type="common">Blue mussel</name>
    <dbReference type="NCBI Taxonomy" id="6550"/>
    <lineage>
        <taxon>Eukaryota</taxon>
        <taxon>Metazoa</taxon>
        <taxon>Spiralia</taxon>
        <taxon>Lophotrochozoa</taxon>
        <taxon>Mollusca</taxon>
        <taxon>Bivalvia</taxon>
        <taxon>Autobranchia</taxon>
        <taxon>Pteriomorphia</taxon>
        <taxon>Mytilida</taxon>
        <taxon>Mytiloidea</taxon>
        <taxon>Mytilidae</taxon>
        <taxon>Mytilinae</taxon>
        <taxon>Mytilus</taxon>
    </lineage>
</organism>
<evidence type="ECO:0000313" key="4">
    <source>
        <dbReference type="Proteomes" id="UP000683360"/>
    </source>
</evidence>
<dbReference type="InterPro" id="IPR016186">
    <property type="entry name" value="C-type_lectin-like/link_sf"/>
</dbReference>
<dbReference type="InterPro" id="IPR050111">
    <property type="entry name" value="C-type_lectin/snaclec_domain"/>
</dbReference>
<gene>
    <name evidence="3" type="ORF">MEDL_64806</name>
</gene>
<dbReference type="Proteomes" id="UP000683360">
    <property type="component" value="Unassembled WGS sequence"/>
</dbReference>
<dbReference type="OrthoDB" id="6080385at2759"/>
<dbReference type="AlphaFoldDB" id="A0A8S3V7L5"/>
<comment type="caution">
    <text evidence="3">The sequence shown here is derived from an EMBL/GenBank/DDBJ whole genome shotgun (WGS) entry which is preliminary data.</text>
</comment>
<feature type="signal peptide" evidence="1">
    <location>
        <begin position="1"/>
        <end position="21"/>
    </location>
</feature>
<name>A0A8S3V7L5_MYTED</name>
<keyword evidence="1" id="KW-0732">Signal</keyword>
<feature type="chain" id="PRO_5035945161" evidence="1">
    <location>
        <begin position="22"/>
        <end position="213"/>
    </location>
</feature>
<dbReference type="InterPro" id="IPR016187">
    <property type="entry name" value="CTDL_fold"/>
</dbReference>
<dbReference type="EMBL" id="CAJPWZ010003147">
    <property type="protein sequence ID" value="CAG2253236.1"/>
    <property type="molecule type" value="Genomic_DNA"/>
</dbReference>
<proteinExistence type="predicted"/>
<dbReference type="PROSITE" id="PS50041">
    <property type="entry name" value="C_TYPE_LECTIN_2"/>
    <property type="match status" value="1"/>
</dbReference>
<evidence type="ECO:0000256" key="1">
    <source>
        <dbReference type="SAM" id="SignalP"/>
    </source>
</evidence>
<accession>A0A8S3V7L5</accession>
<evidence type="ECO:0000259" key="2">
    <source>
        <dbReference type="PROSITE" id="PS50041"/>
    </source>
</evidence>
<dbReference type="InterPro" id="IPR001304">
    <property type="entry name" value="C-type_lectin-like"/>
</dbReference>
<keyword evidence="4" id="KW-1185">Reference proteome</keyword>
<evidence type="ECO:0000313" key="3">
    <source>
        <dbReference type="EMBL" id="CAG2253236.1"/>
    </source>
</evidence>
<dbReference type="CDD" id="cd00037">
    <property type="entry name" value="CLECT"/>
    <property type="match status" value="1"/>
</dbReference>
<dbReference type="PANTHER" id="PTHR22803">
    <property type="entry name" value="MANNOSE, PHOSPHOLIPASE, LECTIN RECEPTOR RELATED"/>
    <property type="match status" value="1"/>
</dbReference>
<dbReference type="Pfam" id="PF00059">
    <property type="entry name" value="Lectin_C"/>
    <property type="match status" value="1"/>
</dbReference>
<dbReference type="SUPFAM" id="SSF56436">
    <property type="entry name" value="C-type lectin-like"/>
    <property type="match status" value="1"/>
</dbReference>
<feature type="domain" description="C-type lectin" evidence="2">
    <location>
        <begin position="81"/>
        <end position="201"/>
    </location>
</feature>
<protein>
    <submittedName>
        <fullName evidence="3">MRC</fullName>
    </submittedName>
</protein>
<reference evidence="3" key="1">
    <citation type="submission" date="2021-03" db="EMBL/GenBank/DDBJ databases">
        <authorList>
            <person name="Bekaert M."/>
        </authorList>
    </citation>
    <scope>NUCLEOTIDE SEQUENCE</scope>
</reference>
<sequence>MTSVLPITVFVVCVVCRAVFSLPCLTVKSKQDFNKARNALKNLENFLKSQASSINSKVQALDKDMTSIEEDFKRKRQWIKYNNHCYYIGGDSVIWTEAERKCREIGGYLVKIDDSSENSWIKQEITKSKKTHFWLGSTDVVNGDWRWIYDQTQLSYKNFVSGRPYPTSNSYSYTFNCLTMFYSNGHWYELPCNSKYPYACESNFCKFYTTVCN</sequence>
<dbReference type="Gene3D" id="3.10.100.10">
    <property type="entry name" value="Mannose-Binding Protein A, subunit A"/>
    <property type="match status" value="1"/>
</dbReference>